<evidence type="ECO:0000259" key="1">
    <source>
        <dbReference type="Pfam" id="PF25556"/>
    </source>
</evidence>
<dbReference type="Gene3D" id="3.80.10.10">
    <property type="entry name" value="Ribonuclease Inhibitor"/>
    <property type="match status" value="1"/>
</dbReference>
<gene>
    <name evidence="2" type="ORF">PCOS0759_LOCUS2052</name>
</gene>
<evidence type="ECO:0000313" key="2">
    <source>
        <dbReference type="EMBL" id="CAD9078820.1"/>
    </source>
</evidence>
<dbReference type="PANTHER" id="PTHR46088">
    <property type="entry name" value="TUBULIN--TYROSINE LIGASE-LIKE PROTEIN 12"/>
    <property type="match status" value="1"/>
</dbReference>
<organism evidence="2">
    <name type="scientific">Percolomonas cosmopolitus</name>
    <dbReference type="NCBI Taxonomy" id="63605"/>
    <lineage>
        <taxon>Eukaryota</taxon>
        <taxon>Discoba</taxon>
        <taxon>Heterolobosea</taxon>
        <taxon>Tetramitia</taxon>
        <taxon>Eutetramitia</taxon>
        <taxon>Percolomonadidae</taxon>
        <taxon>Percolomonas</taxon>
    </lineage>
</organism>
<dbReference type="Gene3D" id="3.30.470.20">
    <property type="entry name" value="ATP-grasp fold, B domain"/>
    <property type="match status" value="1"/>
</dbReference>
<accession>A0A7S1PGB9</accession>
<dbReference type="PANTHER" id="PTHR46088:SF1">
    <property type="entry name" value="TUBULIN--TYROSINE LIGASE-LIKE PROTEIN 12"/>
    <property type="match status" value="1"/>
</dbReference>
<feature type="domain" description="Tubulin--tyrosine ligase-like protein 12 SET-like" evidence="1">
    <location>
        <begin position="356"/>
        <end position="441"/>
    </location>
</feature>
<dbReference type="SUPFAM" id="SSF56059">
    <property type="entry name" value="Glutathione synthetase ATP-binding domain-like"/>
    <property type="match status" value="1"/>
</dbReference>
<proteinExistence type="predicted"/>
<dbReference type="EMBL" id="HBGD01002458">
    <property type="protein sequence ID" value="CAD9078820.1"/>
    <property type="molecule type" value="Transcribed_RNA"/>
</dbReference>
<dbReference type="InterPro" id="IPR004344">
    <property type="entry name" value="TTL/TTLL_fam"/>
</dbReference>
<dbReference type="GO" id="GO:0005737">
    <property type="term" value="C:cytoplasm"/>
    <property type="evidence" value="ECO:0007669"/>
    <property type="project" value="TreeGrafter"/>
</dbReference>
<protein>
    <recommendedName>
        <fullName evidence="1">Tubulin--tyrosine ligase-like protein 12 SET-like domain-containing protein</fullName>
    </recommendedName>
</protein>
<dbReference type="AlphaFoldDB" id="A0A7S1PGB9"/>
<dbReference type="InterPro" id="IPR032675">
    <property type="entry name" value="LRR_dom_sf"/>
</dbReference>
<dbReference type="Pfam" id="PF03133">
    <property type="entry name" value="TTL"/>
    <property type="match status" value="1"/>
</dbReference>
<name>A0A7S1PGB9_9EUKA</name>
<dbReference type="Pfam" id="PF25556">
    <property type="entry name" value="SET_TTL"/>
    <property type="match status" value="1"/>
</dbReference>
<sequence length="829" mass="95602">MQPFPEDKLTPEHLHFKNFLEPHIDQLIHLQFPKELYQHLYHKITNNVFNAGEVMQLNSKATHAMRPALLPLYAKVDIQAESDVFLIDQLYTTMERALEDQVAKIDKVRDVCLQLMQLDVELEKGDKPRQTEEHSSAASNNKNLDVQFREVRDGTVLIVRGGLDNINSLCIPDENKDQNLKKLVAIEFRDNSLDNLDEIVAFFKEQAHQILAIDLSGNRKEFSAQELLAAFPNAELINGELTEAYSDWAFCYLAGKHSTSEISHLPLNECNIQRWKRDEFAKLVNCVELNVRSSIINKEALEVLRQLPKLRSLFTSWKYQSMFYAENGELPVPQLKKVNRKFTNLPTVPEENHLVAAFVKDNLWKFAETYTLQHLTYDPVWYLMDVVGLSIDNGHRLANFQIAPFYYIEKQEAYTLMWPVRNVQAGERITRDYSYGASDVMRTLFNQIWHPEVPLPDASKTSGATGGEFVNPKKKTAFDVKPEAIVVDPKKKTYRVCCDSKLVRDAVLTPHPKGKSPARPANYTLVGSFSEADILWIVHDHYTNPMEELPRGQYINQYQYEHNLTSKPYFSFNSQEKPWGIQSYFMGSEEHAYKCVKEFKRREAAGEHNIWIVKPSNLTRSAGIVVTDNLACILKWMNTPGDIVASIYLEKPALFKKHKFDLRYIVLLDSIHPEVKVYTYDRFKARIAPEEFALNDLDNFQKHFTVQQYHGGSGSTVACTEFVREWNKEHTDMPFDQLQKKINGAIRDMFVTVQDKLSDDNHAASPHCKALYGVDIMIDNSNGDYQPKILECNFSPDASFFQNMEDRNFFREVFDFLFTGQKADSIVEL</sequence>
<dbReference type="InterPro" id="IPR057954">
    <property type="entry name" value="SET_TTL12"/>
</dbReference>
<reference evidence="2" key="1">
    <citation type="submission" date="2021-01" db="EMBL/GenBank/DDBJ databases">
        <authorList>
            <person name="Corre E."/>
            <person name="Pelletier E."/>
            <person name="Niang G."/>
            <person name="Scheremetjew M."/>
            <person name="Finn R."/>
            <person name="Kale V."/>
            <person name="Holt S."/>
            <person name="Cochrane G."/>
            <person name="Meng A."/>
            <person name="Brown T."/>
            <person name="Cohen L."/>
        </authorList>
    </citation>
    <scope>NUCLEOTIDE SEQUENCE</scope>
    <source>
        <strain evidence="2">WS</strain>
    </source>
</reference>
<dbReference type="PROSITE" id="PS51221">
    <property type="entry name" value="TTL"/>
    <property type="match status" value="1"/>
</dbReference>
<dbReference type="InterPro" id="IPR027749">
    <property type="entry name" value="TTLL12"/>
</dbReference>
<dbReference type="SUPFAM" id="SSF52047">
    <property type="entry name" value="RNI-like"/>
    <property type="match status" value="1"/>
</dbReference>